<sequence length="51" mass="5985">MKLRKPVKEKDAMLSATDYFCMYGCCYHQGKAWDTLHCCRCGAKKPRRLEL</sequence>
<evidence type="ECO:0000313" key="1">
    <source>
        <dbReference type="EMBL" id="KKM99788.1"/>
    </source>
</evidence>
<organism evidence="1">
    <name type="scientific">marine sediment metagenome</name>
    <dbReference type="NCBI Taxonomy" id="412755"/>
    <lineage>
        <taxon>unclassified sequences</taxon>
        <taxon>metagenomes</taxon>
        <taxon>ecological metagenomes</taxon>
    </lineage>
</organism>
<name>A0A0F9M277_9ZZZZ</name>
<reference evidence="1" key="1">
    <citation type="journal article" date="2015" name="Nature">
        <title>Complex archaea that bridge the gap between prokaryotes and eukaryotes.</title>
        <authorList>
            <person name="Spang A."/>
            <person name="Saw J.H."/>
            <person name="Jorgensen S.L."/>
            <person name="Zaremba-Niedzwiedzka K."/>
            <person name="Martijn J."/>
            <person name="Lind A.E."/>
            <person name="van Eijk R."/>
            <person name="Schleper C."/>
            <person name="Guy L."/>
            <person name="Ettema T.J."/>
        </authorList>
    </citation>
    <scope>NUCLEOTIDE SEQUENCE</scope>
</reference>
<proteinExistence type="predicted"/>
<accession>A0A0F9M277</accession>
<dbReference type="AlphaFoldDB" id="A0A0F9M277"/>
<dbReference type="EMBL" id="LAZR01005457">
    <property type="protein sequence ID" value="KKM99788.1"/>
    <property type="molecule type" value="Genomic_DNA"/>
</dbReference>
<gene>
    <name evidence="1" type="ORF">LCGC14_1144380</name>
</gene>
<comment type="caution">
    <text evidence="1">The sequence shown here is derived from an EMBL/GenBank/DDBJ whole genome shotgun (WGS) entry which is preliminary data.</text>
</comment>
<protein>
    <submittedName>
        <fullName evidence="1">Uncharacterized protein</fullName>
    </submittedName>
</protein>